<dbReference type="EMBL" id="MGGE01000058">
    <property type="protein sequence ID" value="OGM19915.1"/>
    <property type="molecule type" value="Genomic_DNA"/>
</dbReference>
<dbReference type="AlphaFoldDB" id="A0A1F7Y053"/>
<evidence type="ECO:0000313" key="4">
    <source>
        <dbReference type="Proteomes" id="UP000178419"/>
    </source>
</evidence>
<dbReference type="Proteomes" id="UP000178419">
    <property type="component" value="Unassembled WGS sequence"/>
</dbReference>
<sequence>MSNNSKGFTQIIIPIMLAVIAIVGIGYWAYKNGQIRSIPSFSPTPTPNSTANQTPNGDLASRSPNGDLANWKDYINTKYYYSVKYPENWIYKELSKDYVYFNPQDVSDNDQSISIKVTNSKSVINPVIAEFETVRDITLNGQKIEIKKYKSGSSVYRYVATFKNQDDNFTFGFSRYTDNKYEPYFDQILSTFKFLEKKCKEGESLNECKLGPCCCPIGADCD</sequence>
<name>A0A1F7Y053_9BACT</name>
<organism evidence="3 4">
    <name type="scientific">Candidatus Woesebacteria bacterium RIFCSPHIGHO2_01_FULL_38_9</name>
    <dbReference type="NCBI Taxonomy" id="1802492"/>
    <lineage>
        <taxon>Bacteria</taxon>
        <taxon>Candidatus Woeseibacteriota</taxon>
    </lineage>
</organism>
<evidence type="ECO:0000256" key="1">
    <source>
        <dbReference type="SAM" id="MobiDB-lite"/>
    </source>
</evidence>
<keyword evidence="2" id="KW-1133">Transmembrane helix</keyword>
<protein>
    <submittedName>
        <fullName evidence="3">Uncharacterized protein</fullName>
    </submittedName>
</protein>
<evidence type="ECO:0000256" key="2">
    <source>
        <dbReference type="SAM" id="Phobius"/>
    </source>
</evidence>
<keyword evidence="2" id="KW-0472">Membrane</keyword>
<gene>
    <name evidence="3" type="ORF">A2714_04225</name>
</gene>
<feature type="transmembrane region" description="Helical" evidence="2">
    <location>
        <begin position="12"/>
        <end position="30"/>
    </location>
</feature>
<evidence type="ECO:0000313" key="3">
    <source>
        <dbReference type="EMBL" id="OGM19915.1"/>
    </source>
</evidence>
<comment type="caution">
    <text evidence="3">The sequence shown here is derived from an EMBL/GenBank/DDBJ whole genome shotgun (WGS) entry which is preliminary data.</text>
</comment>
<feature type="compositionally biased region" description="Low complexity" evidence="1">
    <location>
        <begin position="41"/>
        <end position="56"/>
    </location>
</feature>
<accession>A0A1F7Y053</accession>
<reference evidence="3 4" key="1">
    <citation type="journal article" date="2016" name="Nat. Commun.">
        <title>Thousands of microbial genomes shed light on interconnected biogeochemical processes in an aquifer system.</title>
        <authorList>
            <person name="Anantharaman K."/>
            <person name="Brown C.T."/>
            <person name="Hug L.A."/>
            <person name="Sharon I."/>
            <person name="Castelle C.J."/>
            <person name="Probst A.J."/>
            <person name="Thomas B.C."/>
            <person name="Singh A."/>
            <person name="Wilkins M.J."/>
            <person name="Karaoz U."/>
            <person name="Brodie E.L."/>
            <person name="Williams K.H."/>
            <person name="Hubbard S.S."/>
            <person name="Banfield J.F."/>
        </authorList>
    </citation>
    <scope>NUCLEOTIDE SEQUENCE [LARGE SCALE GENOMIC DNA]</scope>
</reference>
<feature type="region of interest" description="Disordered" evidence="1">
    <location>
        <begin position="41"/>
        <end position="64"/>
    </location>
</feature>
<proteinExistence type="predicted"/>
<keyword evidence="2" id="KW-0812">Transmembrane</keyword>